<dbReference type="Gene3D" id="3.30.559.10">
    <property type="entry name" value="Chloramphenicol acetyltransferase-like domain"/>
    <property type="match status" value="2"/>
</dbReference>
<gene>
    <name evidence="3" type="ORF">MKW94_022440</name>
</gene>
<keyword evidence="2" id="KW-0808">Transferase</keyword>
<comment type="caution">
    <text evidence="3">The sequence shown here is derived from an EMBL/GenBank/DDBJ whole genome shotgun (WGS) entry which is preliminary data.</text>
</comment>
<keyword evidence="4" id="KW-1185">Reference proteome</keyword>
<dbReference type="EMBL" id="JAJJMA010206722">
    <property type="protein sequence ID" value="MCL7039940.1"/>
    <property type="molecule type" value="Genomic_DNA"/>
</dbReference>
<evidence type="ECO:0000313" key="4">
    <source>
        <dbReference type="Proteomes" id="UP001177140"/>
    </source>
</evidence>
<organism evidence="3 4">
    <name type="scientific">Papaver nudicaule</name>
    <name type="common">Iceland poppy</name>
    <dbReference type="NCBI Taxonomy" id="74823"/>
    <lineage>
        <taxon>Eukaryota</taxon>
        <taxon>Viridiplantae</taxon>
        <taxon>Streptophyta</taxon>
        <taxon>Embryophyta</taxon>
        <taxon>Tracheophyta</taxon>
        <taxon>Spermatophyta</taxon>
        <taxon>Magnoliopsida</taxon>
        <taxon>Ranunculales</taxon>
        <taxon>Papaveraceae</taxon>
        <taxon>Papaveroideae</taxon>
        <taxon>Papaver</taxon>
    </lineage>
</organism>
<dbReference type="Pfam" id="PF02458">
    <property type="entry name" value="Transferase"/>
    <property type="match status" value="1"/>
</dbReference>
<dbReference type="InterPro" id="IPR050317">
    <property type="entry name" value="Plant_Fungal_Acyltransferase"/>
</dbReference>
<dbReference type="Proteomes" id="UP001177140">
    <property type="component" value="Unassembled WGS sequence"/>
</dbReference>
<dbReference type="GO" id="GO:0016747">
    <property type="term" value="F:acyltransferase activity, transferring groups other than amino-acyl groups"/>
    <property type="evidence" value="ECO:0007669"/>
    <property type="project" value="TreeGrafter"/>
</dbReference>
<dbReference type="PANTHER" id="PTHR31642:SF310">
    <property type="entry name" value="FATTY ALCOHOL:CAFFEOYL-COA ACYLTRANSFERASE"/>
    <property type="match status" value="1"/>
</dbReference>
<proteinExistence type="inferred from homology"/>
<name>A0AA41VEW3_PAPNU</name>
<evidence type="ECO:0000256" key="1">
    <source>
        <dbReference type="ARBA" id="ARBA00009861"/>
    </source>
</evidence>
<dbReference type="AlphaFoldDB" id="A0AA41VEW3"/>
<evidence type="ECO:0000256" key="2">
    <source>
        <dbReference type="ARBA" id="ARBA00022679"/>
    </source>
</evidence>
<reference evidence="3" key="1">
    <citation type="submission" date="2022-03" db="EMBL/GenBank/DDBJ databases">
        <title>A functionally conserved STORR gene fusion in Papaver species that diverged 16.8 million years ago.</title>
        <authorList>
            <person name="Catania T."/>
        </authorList>
    </citation>
    <scope>NUCLEOTIDE SEQUENCE</scope>
    <source>
        <strain evidence="3">S-191538</strain>
    </source>
</reference>
<protein>
    <submittedName>
        <fullName evidence="3">Uncharacterized protein</fullName>
    </submittedName>
</protein>
<dbReference type="InterPro" id="IPR023213">
    <property type="entry name" value="CAT-like_dom_sf"/>
</dbReference>
<sequence length="435" mass="48852">MEETTNSTTSDKGLIVNLNVMIEGEPTSIIPAEKTPEGVYFLSNLDGGPFMIHTIYCFNKSFDRELDAAQAIREGLAKVLVHYYPLAGRVEMNEKNRFIINCTGEGALFAEAKADCTLEEISDFMKPDSVSLAKLVYDINGLQNPPLLVAQVTKFKCGGFCLGLSMDHIVFDGIGATEFMNSWGEVTRGLPISNPPFLDRTLLKARVPPNVKFSHAFEQISDMSNTMALLEEETLVNKSFVFRMEKLGELKKKAMEDEVLIKCTTFETLAAFMWRAQTKSLTLHPDQQVRLLFTVDARSKLHPPLPKGYFGNAAMLMSCQSSAREITDNPLSSTIQKIQEKIKMVTDDYIRSGIDFFEEQHERKPLTYTILLNAWSRLSFHSVNFGWGGPIYSGPLHVPKNMVLFLPHGKERKDINLFLGLPASAMKIFEELIDI</sequence>
<accession>A0AA41VEW3</accession>
<dbReference type="PANTHER" id="PTHR31642">
    <property type="entry name" value="TRICHOTHECENE 3-O-ACETYLTRANSFERASE"/>
    <property type="match status" value="1"/>
</dbReference>
<evidence type="ECO:0000313" key="3">
    <source>
        <dbReference type="EMBL" id="MCL7039940.1"/>
    </source>
</evidence>
<comment type="similarity">
    <text evidence="1">Belongs to the plant acyltransferase family.</text>
</comment>